<name>A0ABZ2T8M3_9ENTE</name>
<keyword evidence="1" id="KW-0812">Transmembrane</keyword>
<keyword evidence="1" id="KW-1133">Transmembrane helix</keyword>
<evidence type="ECO:0000313" key="3">
    <source>
        <dbReference type="Proteomes" id="UP000195080"/>
    </source>
</evidence>
<dbReference type="RefSeq" id="WP_086445058.1">
    <property type="nucleotide sequence ID" value="NZ_CP147248.1"/>
</dbReference>
<organism evidence="2 3">
    <name type="scientific">Candidatus Enterococcus lemimoniae</name>
    <dbReference type="NCBI Taxonomy" id="1834167"/>
    <lineage>
        <taxon>Bacteria</taxon>
        <taxon>Bacillati</taxon>
        <taxon>Bacillota</taxon>
        <taxon>Bacilli</taxon>
        <taxon>Lactobacillales</taxon>
        <taxon>Enterococcaceae</taxon>
        <taxon>Enterococcus</taxon>
    </lineage>
</organism>
<keyword evidence="1" id="KW-0472">Membrane</keyword>
<evidence type="ECO:0000256" key="1">
    <source>
        <dbReference type="SAM" id="Phobius"/>
    </source>
</evidence>
<gene>
    <name evidence="2" type="ORF">A5866_002839</name>
</gene>
<evidence type="ECO:0000313" key="2">
    <source>
        <dbReference type="EMBL" id="WYJ87715.1"/>
    </source>
</evidence>
<proteinExistence type="predicted"/>
<protein>
    <recommendedName>
        <fullName evidence="4">DUF5057 domain-containing protein</fullName>
    </recommendedName>
</protein>
<dbReference type="SUPFAM" id="SSF56436">
    <property type="entry name" value="C-type lectin-like"/>
    <property type="match status" value="1"/>
</dbReference>
<dbReference type="EMBL" id="CP147248">
    <property type="protein sequence ID" value="WYJ87715.1"/>
    <property type="molecule type" value="Genomic_DNA"/>
</dbReference>
<dbReference type="InterPro" id="IPR016186">
    <property type="entry name" value="C-type_lectin-like/link_sf"/>
</dbReference>
<reference evidence="3" key="1">
    <citation type="submission" date="2017-05" db="EMBL/GenBank/DDBJ databases">
        <title>The Genome Sequence of EEnterococcus faecalis 9F2_4866.</title>
        <authorList>
            <consortium name="The Broad Institute Genomics Platform"/>
            <consortium name="The Broad Institute Genomic Center for Infectious Diseases"/>
            <person name="Earl A."/>
            <person name="Manson A."/>
            <person name="Schwartman J."/>
            <person name="Gilmore M."/>
            <person name="Abouelleil A."/>
            <person name="Cao P."/>
            <person name="Chapman S."/>
            <person name="Cusick C."/>
            <person name="Shea T."/>
            <person name="Young S."/>
            <person name="Neafsey D."/>
            <person name="Nusbaum C."/>
            <person name="Birren B."/>
        </authorList>
    </citation>
    <scope>NUCLEOTIDE SEQUENCE [LARGE SCALE GENOMIC DNA]</scope>
    <source>
        <strain evidence="3">12C11_DIV0727</strain>
    </source>
</reference>
<dbReference type="InterPro" id="IPR016187">
    <property type="entry name" value="CTDL_fold"/>
</dbReference>
<feature type="transmembrane region" description="Helical" evidence="1">
    <location>
        <begin position="12"/>
        <end position="32"/>
    </location>
</feature>
<accession>A0ABZ2T8M3</accession>
<evidence type="ECO:0008006" key="4">
    <source>
        <dbReference type="Google" id="ProtNLM"/>
    </source>
</evidence>
<dbReference type="Gene3D" id="3.10.100.10">
    <property type="entry name" value="Mannose-Binding Protein A, subunit A"/>
    <property type="match status" value="1"/>
</dbReference>
<keyword evidence="3" id="KW-1185">Reference proteome</keyword>
<dbReference type="Proteomes" id="UP000195080">
    <property type="component" value="Chromosome"/>
</dbReference>
<sequence>MKKRRGNKFKKNVKWVLGLVTILFLIGTYFFVNQNMMKASSKLDSGDFKLTTENKWSEEKQKNYTALEWDKIEELSQSGYQMYQSEDGKNWNSRSLNYGKTITVLNIYPDESGSNILENWMNELNLKTEDGNNLIQIIPVSLENYNKNPNKYLKDSEGEYKYDVLMFGFWNENNESDISEEAAEKTKMFIETGRGTLFSHGTVVNQKPVFYANFKNLLGLKNTQEKNLKEFVEAKLINDGHLMKYPFEMEKDIILNIPRTHNSELQDNNVGTTWFEFINSTEDQTSQTLDSRLEDWYLKTNNNVGMIQTGHSTEQVTTDEKKVIANTLYNLAEITLDSFANDQTVKDDQAPEKPKVNIGCGEDNNLIVKVDAVDIGKEYQRYIEATTKSNGIKKSNIVKETVKSNINGYFYELTDSATSNLEQKVESYKDSYGRIAVEKYDQYVAPDENLLEYETQSEFNIQEEKDSEKYLHVIAVDRANNVSEVSSQQVKNLAREIDFKIERTKNEAKLVGLTINSSLDNKMESLEIRIPKNTAIKGFDTLVLPTKWYSFENSETVDQDSFTFVIKEKNDLATIMKFLNELRFLIQSPTNQQGNIQIILHEKIYTSWIDPEGKTHYYSFEPTVLNWNDAYNAAKEKTYKGLKGYLTTLTSESEHNHVYDNIAKKSGWLGGARTVKKSGGKINDEQKISSNLADFDHSQSNWYWVNGPEAGLVFYDKKRYTEGGKAPNGVYQGFNNPVSGGNLAEPNNSGSGESVLEFAQESLSKYWNDLAISNQRFRTGYYVEYSEYGGQKEGIEPTDVSWANEIPQTVSLKAFDDKGNPLPVGNLSFENNLTINKKEVVTPIDIDFYDFIKMTNITGDVITPLEYTIRNTFQEGRLIYSNRKLTVHARQVVMNKNGQVVLPKKGFGRLETKTPTGENKSEFPLSMVSSDNNNALFDTYIIRYQISEPIYTFIPMIPMNYELVGYVLTTTNQQHNPGSSTQIPIQVDVSKTSEFWLTTYIKPVSTQPSFHHWEYKENKFGTIKIE</sequence>